<name>A0A6A6AEQ3_9PLEO</name>
<dbReference type="RefSeq" id="XP_033523796.1">
    <property type="nucleotide sequence ID" value="XM_033666693.1"/>
</dbReference>
<dbReference type="EMBL" id="ML977506">
    <property type="protein sequence ID" value="KAF2129407.1"/>
    <property type="molecule type" value="Genomic_DNA"/>
</dbReference>
<feature type="signal peptide" evidence="1">
    <location>
        <begin position="1"/>
        <end position="26"/>
    </location>
</feature>
<proteinExistence type="predicted"/>
<feature type="chain" id="PRO_5025398052" evidence="1">
    <location>
        <begin position="27"/>
        <end position="114"/>
    </location>
</feature>
<evidence type="ECO:0000313" key="2">
    <source>
        <dbReference type="EMBL" id="KAF2129407.1"/>
    </source>
</evidence>
<sequence length="114" mass="12074">MLDTSWFVLAMMIGCVGNLGASVATADVTVIVHKVPCSFYLMNRFSVLSVDAVVGLNASQAVSAEKTSGARGNHFLSIIHAAMTTACGNFLVEALLHIAMIAKFVLHYYAAVPI</sequence>
<keyword evidence="1" id="KW-0732">Signal</keyword>
<dbReference type="GeneID" id="54407125"/>
<keyword evidence="3" id="KW-1185">Reference proteome</keyword>
<gene>
    <name evidence="2" type="ORF">P153DRAFT_356985</name>
</gene>
<evidence type="ECO:0000313" key="3">
    <source>
        <dbReference type="Proteomes" id="UP000799771"/>
    </source>
</evidence>
<accession>A0A6A6AEQ3</accession>
<protein>
    <submittedName>
        <fullName evidence="2">Uncharacterized protein</fullName>
    </submittedName>
</protein>
<reference evidence="2" key="1">
    <citation type="journal article" date="2020" name="Stud. Mycol.">
        <title>101 Dothideomycetes genomes: a test case for predicting lifestyles and emergence of pathogens.</title>
        <authorList>
            <person name="Haridas S."/>
            <person name="Albert R."/>
            <person name="Binder M."/>
            <person name="Bloem J."/>
            <person name="Labutti K."/>
            <person name="Salamov A."/>
            <person name="Andreopoulos B."/>
            <person name="Baker S."/>
            <person name="Barry K."/>
            <person name="Bills G."/>
            <person name="Bluhm B."/>
            <person name="Cannon C."/>
            <person name="Castanera R."/>
            <person name="Culley D."/>
            <person name="Daum C."/>
            <person name="Ezra D."/>
            <person name="Gonzalez J."/>
            <person name="Henrissat B."/>
            <person name="Kuo A."/>
            <person name="Liang C."/>
            <person name="Lipzen A."/>
            <person name="Lutzoni F."/>
            <person name="Magnuson J."/>
            <person name="Mondo S."/>
            <person name="Nolan M."/>
            <person name="Ohm R."/>
            <person name="Pangilinan J."/>
            <person name="Park H.-J."/>
            <person name="Ramirez L."/>
            <person name="Alfaro M."/>
            <person name="Sun H."/>
            <person name="Tritt A."/>
            <person name="Yoshinaga Y."/>
            <person name="Zwiers L.-H."/>
            <person name="Turgeon B."/>
            <person name="Goodwin S."/>
            <person name="Spatafora J."/>
            <person name="Crous P."/>
            <person name="Grigoriev I."/>
        </authorList>
    </citation>
    <scope>NUCLEOTIDE SEQUENCE</scope>
    <source>
        <strain evidence="2">CBS 119687</strain>
    </source>
</reference>
<evidence type="ECO:0000256" key="1">
    <source>
        <dbReference type="SAM" id="SignalP"/>
    </source>
</evidence>
<dbReference type="AlphaFoldDB" id="A0A6A6AEQ3"/>
<dbReference type="Proteomes" id="UP000799771">
    <property type="component" value="Unassembled WGS sequence"/>
</dbReference>
<organism evidence="2 3">
    <name type="scientific">Dothidotthia symphoricarpi CBS 119687</name>
    <dbReference type="NCBI Taxonomy" id="1392245"/>
    <lineage>
        <taxon>Eukaryota</taxon>
        <taxon>Fungi</taxon>
        <taxon>Dikarya</taxon>
        <taxon>Ascomycota</taxon>
        <taxon>Pezizomycotina</taxon>
        <taxon>Dothideomycetes</taxon>
        <taxon>Pleosporomycetidae</taxon>
        <taxon>Pleosporales</taxon>
        <taxon>Dothidotthiaceae</taxon>
        <taxon>Dothidotthia</taxon>
    </lineage>
</organism>